<evidence type="ECO:0000256" key="7">
    <source>
        <dbReference type="RuleBase" id="RU362048"/>
    </source>
</evidence>
<comment type="similarity">
    <text evidence="2 7">Belongs to the UPF0056 (MarC) family.</text>
</comment>
<keyword evidence="5 7" id="KW-1133">Transmembrane helix</keyword>
<dbReference type="AlphaFoldDB" id="A5G1Y0"/>
<comment type="subcellular location">
    <subcellularLocation>
        <location evidence="7">Cell inner membrane</location>
        <topology evidence="7">Multi-pass membrane protein</topology>
    </subcellularLocation>
    <subcellularLocation>
        <location evidence="1">Cell membrane</location>
        <topology evidence="1">Multi-pass membrane protein</topology>
    </subcellularLocation>
</comment>
<gene>
    <name evidence="8" type="ordered locus">Acry_2671</name>
</gene>
<dbReference type="InterPro" id="IPR002771">
    <property type="entry name" value="Multi_antbiot-R_MarC"/>
</dbReference>
<name>A5G1Y0_ACICJ</name>
<keyword evidence="4 7" id="KW-0812">Transmembrane</keyword>
<feature type="transmembrane region" description="Helical" evidence="7">
    <location>
        <begin position="41"/>
        <end position="67"/>
    </location>
</feature>
<accession>A5G1Y0</accession>
<keyword evidence="9" id="KW-1185">Reference proteome</keyword>
<evidence type="ECO:0000256" key="2">
    <source>
        <dbReference type="ARBA" id="ARBA00009784"/>
    </source>
</evidence>
<keyword evidence="6 7" id="KW-0472">Membrane</keyword>
<evidence type="ECO:0000256" key="1">
    <source>
        <dbReference type="ARBA" id="ARBA00004651"/>
    </source>
</evidence>
<dbReference type="EMBL" id="CP000697">
    <property type="protein sequence ID" value="ABQ31862.1"/>
    <property type="molecule type" value="Genomic_DNA"/>
</dbReference>
<feature type="transmembrane region" description="Helical" evidence="7">
    <location>
        <begin position="192"/>
        <end position="213"/>
    </location>
</feature>
<evidence type="ECO:0000256" key="3">
    <source>
        <dbReference type="ARBA" id="ARBA00022475"/>
    </source>
</evidence>
<feature type="transmembrane region" description="Helical" evidence="7">
    <location>
        <begin position="6"/>
        <end position="29"/>
    </location>
</feature>
<protein>
    <recommendedName>
        <fullName evidence="7">UPF0056 inner membrane protein</fullName>
    </recommendedName>
</protein>
<keyword evidence="3" id="KW-1003">Cell membrane</keyword>
<reference evidence="8 9" key="1">
    <citation type="submission" date="2007-05" db="EMBL/GenBank/DDBJ databases">
        <title>Complete sequence of chromosome of Acidiphilium cryptum JF-5.</title>
        <authorList>
            <consortium name="US DOE Joint Genome Institute"/>
            <person name="Copeland A."/>
            <person name="Lucas S."/>
            <person name="Lapidus A."/>
            <person name="Barry K."/>
            <person name="Detter J.C."/>
            <person name="Glavina del Rio T."/>
            <person name="Hammon N."/>
            <person name="Israni S."/>
            <person name="Dalin E."/>
            <person name="Tice H."/>
            <person name="Pitluck S."/>
            <person name="Sims D."/>
            <person name="Brettin T."/>
            <person name="Bruce D."/>
            <person name="Han C."/>
            <person name="Schmutz J."/>
            <person name="Larimer F."/>
            <person name="Land M."/>
            <person name="Hauser L."/>
            <person name="Kyrpides N."/>
            <person name="Kim E."/>
            <person name="Magnuson T."/>
            <person name="Richardson P."/>
        </authorList>
    </citation>
    <scope>NUCLEOTIDE SEQUENCE [LARGE SCALE GENOMIC DNA]</scope>
    <source>
        <strain evidence="8 9">JF-5</strain>
    </source>
</reference>
<dbReference type="KEGG" id="acr:Acry_2671"/>
<dbReference type="NCBIfam" id="TIGR00427">
    <property type="entry name" value="NAAT family transporter"/>
    <property type="match status" value="1"/>
</dbReference>
<dbReference type="eggNOG" id="COG2095">
    <property type="taxonomic scope" value="Bacteria"/>
</dbReference>
<proteinExistence type="inferred from homology"/>
<dbReference type="HOGENOM" id="CLU_079909_2_1_5"/>
<feature type="transmembrane region" description="Helical" evidence="7">
    <location>
        <begin position="121"/>
        <end position="143"/>
    </location>
</feature>
<evidence type="ECO:0000313" key="8">
    <source>
        <dbReference type="EMBL" id="ABQ31862.1"/>
    </source>
</evidence>
<feature type="transmembrane region" description="Helical" evidence="7">
    <location>
        <begin position="155"/>
        <end position="180"/>
    </location>
</feature>
<sequence length="217" mass="22666">MDLAFAARFLGAFFAIMNPFVTLPIFLSMTADRTVAEQRSIALQIGTYSTVMCLVIAVAGNAIIGFFGISIDAFRVAGGLVLLGIAFSMLNGHPITAHERGDHEKSADSAADAADDAEGGIAFYPLTFPLVVGPGTIATLIIYAGQARGVPEYVAFGLITALLLAVLIVVLYFAASIGRLLSARMRVVMTRLMGMILAAIAVGMVTAGLKILLPGLT</sequence>
<organism evidence="8 9">
    <name type="scientific">Acidiphilium cryptum (strain JF-5)</name>
    <dbReference type="NCBI Taxonomy" id="349163"/>
    <lineage>
        <taxon>Bacteria</taxon>
        <taxon>Pseudomonadati</taxon>
        <taxon>Pseudomonadota</taxon>
        <taxon>Alphaproteobacteria</taxon>
        <taxon>Acetobacterales</taxon>
        <taxon>Acidocellaceae</taxon>
        <taxon>Acidiphilium</taxon>
    </lineage>
</organism>
<evidence type="ECO:0000256" key="6">
    <source>
        <dbReference type="ARBA" id="ARBA00023136"/>
    </source>
</evidence>
<evidence type="ECO:0000313" key="9">
    <source>
        <dbReference type="Proteomes" id="UP000000245"/>
    </source>
</evidence>
<evidence type="ECO:0000256" key="4">
    <source>
        <dbReference type="ARBA" id="ARBA00022692"/>
    </source>
</evidence>
<dbReference type="PANTHER" id="PTHR33508:SF1">
    <property type="entry name" value="UPF0056 MEMBRANE PROTEIN YHCE"/>
    <property type="match status" value="1"/>
</dbReference>
<dbReference type="Pfam" id="PF01914">
    <property type="entry name" value="MarC"/>
    <property type="match status" value="1"/>
</dbReference>
<dbReference type="PANTHER" id="PTHR33508">
    <property type="entry name" value="UPF0056 MEMBRANE PROTEIN YHCE"/>
    <property type="match status" value="1"/>
</dbReference>
<dbReference type="Proteomes" id="UP000000245">
    <property type="component" value="Chromosome"/>
</dbReference>
<evidence type="ECO:0000256" key="5">
    <source>
        <dbReference type="ARBA" id="ARBA00022989"/>
    </source>
</evidence>
<dbReference type="RefSeq" id="WP_007421463.1">
    <property type="nucleotide sequence ID" value="NC_009484.1"/>
</dbReference>
<dbReference type="GO" id="GO:0005886">
    <property type="term" value="C:plasma membrane"/>
    <property type="evidence" value="ECO:0007669"/>
    <property type="project" value="UniProtKB-SubCell"/>
</dbReference>
<feature type="transmembrane region" description="Helical" evidence="7">
    <location>
        <begin position="73"/>
        <end position="90"/>
    </location>
</feature>